<evidence type="ECO:0000313" key="2">
    <source>
        <dbReference type="WBParaSite" id="ES5_v2.g25753.t1"/>
    </source>
</evidence>
<accession>A0AC34G7T3</accession>
<dbReference type="WBParaSite" id="ES5_v2.g25753.t1">
    <property type="protein sequence ID" value="ES5_v2.g25753.t1"/>
    <property type="gene ID" value="ES5_v2.g25753"/>
</dbReference>
<protein>
    <submittedName>
        <fullName evidence="2">Uncharacterized protein</fullName>
    </submittedName>
</protein>
<evidence type="ECO:0000313" key="1">
    <source>
        <dbReference type="Proteomes" id="UP000887579"/>
    </source>
</evidence>
<organism evidence="1 2">
    <name type="scientific">Panagrolaimus sp. ES5</name>
    <dbReference type="NCBI Taxonomy" id="591445"/>
    <lineage>
        <taxon>Eukaryota</taxon>
        <taxon>Metazoa</taxon>
        <taxon>Ecdysozoa</taxon>
        <taxon>Nematoda</taxon>
        <taxon>Chromadorea</taxon>
        <taxon>Rhabditida</taxon>
        <taxon>Tylenchina</taxon>
        <taxon>Panagrolaimomorpha</taxon>
        <taxon>Panagrolaimoidea</taxon>
        <taxon>Panagrolaimidae</taxon>
        <taxon>Panagrolaimus</taxon>
    </lineage>
</organism>
<proteinExistence type="predicted"/>
<dbReference type="Proteomes" id="UP000887579">
    <property type="component" value="Unplaced"/>
</dbReference>
<name>A0AC34G7T3_9BILA</name>
<sequence length="109" mass="12119">MSTSPSELATTLHPFGYTISSDPENPVLILIDNHLGEKKAATPTFLMAMLLKQHLKELKKKTGTTPNEIGFCLFDDFENNDEAKKRLENGLKDSCQMLNGLECCFVEAV</sequence>
<reference evidence="2" key="1">
    <citation type="submission" date="2022-11" db="UniProtKB">
        <authorList>
            <consortium name="WormBaseParasite"/>
        </authorList>
    </citation>
    <scope>IDENTIFICATION</scope>
</reference>